<keyword evidence="1" id="KW-1133">Transmembrane helix</keyword>
<dbReference type="PANTHER" id="PTHR14969:SF13">
    <property type="entry name" value="AT30094P"/>
    <property type="match status" value="1"/>
</dbReference>
<dbReference type="InterPro" id="IPR036938">
    <property type="entry name" value="PAP2/HPO_sf"/>
</dbReference>
<dbReference type="Proteomes" id="UP000177913">
    <property type="component" value="Unassembled WGS sequence"/>
</dbReference>
<dbReference type="PANTHER" id="PTHR14969">
    <property type="entry name" value="SPHINGOSINE-1-PHOSPHATE PHOSPHOHYDROLASE"/>
    <property type="match status" value="1"/>
</dbReference>
<name>A0A1F7GWR6_9BACT</name>
<dbReference type="Pfam" id="PF01569">
    <property type="entry name" value="PAP2"/>
    <property type="match status" value="1"/>
</dbReference>
<dbReference type="SMART" id="SM00014">
    <property type="entry name" value="acidPPc"/>
    <property type="match status" value="1"/>
</dbReference>
<keyword evidence="1" id="KW-0812">Transmembrane</keyword>
<dbReference type="CDD" id="cd01610">
    <property type="entry name" value="PAP2_like"/>
    <property type="match status" value="1"/>
</dbReference>
<sequence length="188" mass="21613">MQGLNFLDTKITNFINSIILHNPFFDYFFSFFSLKGNSIFIWVLLIIIALILEERKNPGIQKRDIIFVTTFLLSFFATSMLVTFVLKNIFQRPRPFFPTSNFQLQTANCPKDFSFPSGHASAAFAAATVITAFDKKRKWLYFLVAILISLSRIYLGCHYFFDVVGGGFVGFTISYVILHLLPRFEESI</sequence>
<proteinExistence type="predicted"/>
<feature type="transmembrane region" description="Helical" evidence="1">
    <location>
        <begin position="64"/>
        <end position="86"/>
    </location>
</feature>
<dbReference type="Gene3D" id="1.20.144.10">
    <property type="entry name" value="Phosphatidic acid phosphatase type 2/haloperoxidase"/>
    <property type="match status" value="2"/>
</dbReference>
<feature type="domain" description="Phosphatidic acid phosphatase type 2/haloperoxidase" evidence="2">
    <location>
        <begin position="69"/>
        <end position="178"/>
    </location>
</feature>
<evidence type="ECO:0000313" key="4">
    <source>
        <dbReference type="Proteomes" id="UP000177913"/>
    </source>
</evidence>
<dbReference type="EMBL" id="MFZO01000046">
    <property type="protein sequence ID" value="OGK23540.1"/>
    <property type="molecule type" value="Genomic_DNA"/>
</dbReference>
<comment type="caution">
    <text evidence="3">The sequence shown here is derived from an EMBL/GenBank/DDBJ whole genome shotgun (WGS) entry which is preliminary data.</text>
</comment>
<protein>
    <recommendedName>
        <fullName evidence="2">Phosphatidic acid phosphatase type 2/haloperoxidase domain-containing protein</fullName>
    </recommendedName>
</protein>
<feature type="transmembrane region" description="Helical" evidence="1">
    <location>
        <begin position="140"/>
        <end position="161"/>
    </location>
</feature>
<feature type="transmembrane region" description="Helical" evidence="1">
    <location>
        <begin position="167"/>
        <end position="184"/>
    </location>
</feature>
<reference evidence="3 4" key="1">
    <citation type="journal article" date="2016" name="Nat. Commun.">
        <title>Thousands of microbial genomes shed light on interconnected biogeochemical processes in an aquifer system.</title>
        <authorList>
            <person name="Anantharaman K."/>
            <person name="Brown C.T."/>
            <person name="Hug L.A."/>
            <person name="Sharon I."/>
            <person name="Castelle C.J."/>
            <person name="Probst A.J."/>
            <person name="Thomas B.C."/>
            <person name="Singh A."/>
            <person name="Wilkins M.J."/>
            <person name="Karaoz U."/>
            <person name="Brodie E.L."/>
            <person name="Williams K.H."/>
            <person name="Hubbard S.S."/>
            <person name="Banfield J.F."/>
        </authorList>
    </citation>
    <scope>NUCLEOTIDE SEQUENCE [LARGE SCALE GENOMIC DNA]</scope>
</reference>
<organism evidence="3 4">
    <name type="scientific">Candidatus Roizmanbacteria bacterium RIFCSPHIGHO2_02_FULL_38_11</name>
    <dbReference type="NCBI Taxonomy" id="1802039"/>
    <lineage>
        <taxon>Bacteria</taxon>
        <taxon>Candidatus Roizmaniibacteriota</taxon>
    </lineage>
</organism>
<feature type="transmembrane region" description="Helical" evidence="1">
    <location>
        <begin position="27"/>
        <end position="52"/>
    </location>
</feature>
<dbReference type="InterPro" id="IPR000326">
    <property type="entry name" value="PAP2/HPO"/>
</dbReference>
<evidence type="ECO:0000313" key="3">
    <source>
        <dbReference type="EMBL" id="OGK23540.1"/>
    </source>
</evidence>
<keyword evidence="1" id="KW-0472">Membrane</keyword>
<feature type="transmembrane region" description="Helical" evidence="1">
    <location>
        <begin position="113"/>
        <end position="133"/>
    </location>
</feature>
<evidence type="ECO:0000259" key="2">
    <source>
        <dbReference type="SMART" id="SM00014"/>
    </source>
</evidence>
<gene>
    <name evidence="3" type="ORF">A3C25_05620</name>
</gene>
<evidence type="ECO:0000256" key="1">
    <source>
        <dbReference type="SAM" id="Phobius"/>
    </source>
</evidence>
<dbReference type="SUPFAM" id="SSF48317">
    <property type="entry name" value="Acid phosphatase/Vanadium-dependent haloperoxidase"/>
    <property type="match status" value="1"/>
</dbReference>
<dbReference type="AlphaFoldDB" id="A0A1F7GWR6"/>
<accession>A0A1F7GWR6</accession>